<dbReference type="InParanoid" id="A0A2H3E4I2"/>
<protein>
    <submittedName>
        <fullName evidence="2">Uncharacterized protein</fullName>
    </submittedName>
</protein>
<dbReference type="Proteomes" id="UP000217790">
    <property type="component" value="Unassembled WGS sequence"/>
</dbReference>
<gene>
    <name evidence="2" type="ORF">ARMGADRAFT_417162</name>
</gene>
<evidence type="ECO:0000313" key="3">
    <source>
        <dbReference type="Proteomes" id="UP000217790"/>
    </source>
</evidence>
<dbReference type="AlphaFoldDB" id="A0A2H3E4I2"/>
<evidence type="ECO:0000313" key="2">
    <source>
        <dbReference type="EMBL" id="PBL01231.1"/>
    </source>
</evidence>
<proteinExistence type="predicted"/>
<keyword evidence="1" id="KW-0812">Transmembrane</keyword>
<keyword evidence="1" id="KW-1133">Transmembrane helix</keyword>
<organism evidence="2 3">
    <name type="scientific">Armillaria gallica</name>
    <name type="common">Bulbous honey fungus</name>
    <name type="synonym">Armillaria bulbosa</name>
    <dbReference type="NCBI Taxonomy" id="47427"/>
    <lineage>
        <taxon>Eukaryota</taxon>
        <taxon>Fungi</taxon>
        <taxon>Dikarya</taxon>
        <taxon>Basidiomycota</taxon>
        <taxon>Agaricomycotina</taxon>
        <taxon>Agaricomycetes</taxon>
        <taxon>Agaricomycetidae</taxon>
        <taxon>Agaricales</taxon>
        <taxon>Marasmiineae</taxon>
        <taxon>Physalacriaceae</taxon>
        <taxon>Armillaria</taxon>
    </lineage>
</organism>
<accession>A0A2H3E4I2</accession>
<name>A0A2H3E4I2_ARMGA</name>
<reference evidence="3" key="1">
    <citation type="journal article" date="2017" name="Nat. Ecol. Evol.">
        <title>Genome expansion and lineage-specific genetic innovations in the forest pathogenic fungi Armillaria.</title>
        <authorList>
            <person name="Sipos G."/>
            <person name="Prasanna A.N."/>
            <person name="Walter M.C."/>
            <person name="O'Connor E."/>
            <person name="Balint B."/>
            <person name="Krizsan K."/>
            <person name="Kiss B."/>
            <person name="Hess J."/>
            <person name="Varga T."/>
            <person name="Slot J."/>
            <person name="Riley R."/>
            <person name="Boka B."/>
            <person name="Rigling D."/>
            <person name="Barry K."/>
            <person name="Lee J."/>
            <person name="Mihaltcheva S."/>
            <person name="LaButti K."/>
            <person name="Lipzen A."/>
            <person name="Waldron R."/>
            <person name="Moloney N.M."/>
            <person name="Sperisen C."/>
            <person name="Kredics L."/>
            <person name="Vagvoelgyi C."/>
            <person name="Patrignani A."/>
            <person name="Fitzpatrick D."/>
            <person name="Nagy I."/>
            <person name="Doyle S."/>
            <person name="Anderson J.B."/>
            <person name="Grigoriev I.V."/>
            <person name="Gueldener U."/>
            <person name="Muensterkoetter M."/>
            <person name="Nagy L.G."/>
        </authorList>
    </citation>
    <scope>NUCLEOTIDE SEQUENCE [LARGE SCALE GENOMIC DNA]</scope>
    <source>
        <strain evidence="3">Ar21-2</strain>
    </source>
</reference>
<dbReference type="EMBL" id="KZ293646">
    <property type="protein sequence ID" value="PBL01231.1"/>
    <property type="molecule type" value="Genomic_DNA"/>
</dbReference>
<keyword evidence="1" id="KW-0472">Membrane</keyword>
<keyword evidence="3" id="KW-1185">Reference proteome</keyword>
<evidence type="ECO:0000256" key="1">
    <source>
        <dbReference type="SAM" id="Phobius"/>
    </source>
</evidence>
<sequence>MSAHTKEYISTAIIFRGTRRQNVPQGSARVYRSFSRLVYFHTAFSNRGLESVGVTFSARRVPLFWTTMWEFLPRHDLCEFVICIILMVTFVWVWPWCLSYRTRVHWKD</sequence>
<feature type="transmembrane region" description="Helical" evidence="1">
    <location>
        <begin position="77"/>
        <end position="96"/>
    </location>
</feature>